<dbReference type="PANTHER" id="PTHR24421">
    <property type="entry name" value="NITRATE/NITRITE SENSOR PROTEIN NARX-RELATED"/>
    <property type="match status" value="1"/>
</dbReference>
<feature type="transmembrane region" description="Helical" evidence="5">
    <location>
        <begin position="148"/>
        <end position="168"/>
    </location>
</feature>
<dbReference type="Gene3D" id="1.20.5.1930">
    <property type="match status" value="1"/>
</dbReference>
<evidence type="ECO:0000256" key="5">
    <source>
        <dbReference type="SAM" id="Phobius"/>
    </source>
</evidence>
<keyword evidence="4" id="KW-0175">Coiled coil</keyword>
<keyword evidence="5" id="KW-0812">Transmembrane</keyword>
<dbReference type="Gene3D" id="3.30.565.10">
    <property type="entry name" value="Histidine kinase-like ATPase, C-terminal domain"/>
    <property type="match status" value="1"/>
</dbReference>
<sequence length="386" mass="42927">MRNASVTAMRWCGLLAWLCMLLPVNFDLAGRRSVLEHLGPALLDLWIGAFVAFGVLYWGVTSHLGAWLKHGDAPRRAIRLIGCALMSVCVLGLNALYSSEGDMTFLLVLMTVLLPGLLTWSQVKLWIGVQTLLLFVVLVPQLGVNQALYTGLFMGAVQVFCAMLVHLLTHERLARRELGDLHLQLRFAQAQLEEAAREHERLRISRELHDSLGHHLTVLGLELEFAAQVPPEQVRPPVERALALNKLLLSDVRASVTTLRTAQDDWLHLTQMLVKSVPGLDIHFHCPAQFMPDSAHQARTLLRFFQEAMTNTVRHAQAARLWLYLELHPDKLIVSAHDDGTLVLPFSPGNGLTGLHERFAELGGAMTVKVRNGGALWLEGHLPVAE</sequence>
<organism evidence="7 8">
    <name type="scientific">Deinococcus arenicola</name>
    <dbReference type="NCBI Taxonomy" id="2994950"/>
    <lineage>
        <taxon>Bacteria</taxon>
        <taxon>Thermotogati</taxon>
        <taxon>Deinococcota</taxon>
        <taxon>Deinococci</taxon>
        <taxon>Deinococcales</taxon>
        <taxon>Deinococcaceae</taxon>
        <taxon>Deinococcus</taxon>
    </lineage>
</organism>
<dbReference type="PANTHER" id="PTHR24421:SF59">
    <property type="entry name" value="OXYGEN SENSOR HISTIDINE KINASE NREB"/>
    <property type="match status" value="1"/>
</dbReference>
<feature type="transmembrane region" description="Helical" evidence="5">
    <location>
        <begin position="125"/>
        <end position="142"/>
    </location>
</feature>
<proteinExistence type="predicted"/>
<comment type="caution">
    <text evidence="7">The sequence shown here is derived from an EMBL/GenBank/DDBJ whole genome shotgun (WGS) entry which is preliminary data.</text>
</comment>
<evidence type="ECO:0000313" key="8">
    <source>
        <dbReference type="Proteomes" id="UP001276150"/>
    </source>
</evidence>
<dbReference type="Pfam" id="PF07730">
    <property type="entry name" value="HisKA_3"/>
    <property type="match status" value="1"/>
</dbReference>
<dbReference type="SUPFAM" id="SSF55874">
    <property type="entry name" value="ATPase domain of HSP90 chaperone/DNA topoisomerase II/histidine kinase"/>
    <property type="match status" value="1"/>
</dbReference>
<protein>
    <submittedName>
        <fullName evidence="7">Histidine kinase</fullName>
    </submittedName>
</protein>
<dbReference type="InterPro" id="IPR036890">
    <property type="entry name" value="HATPase_C_sf"/>
</dbReference>
<evidence type="ECO:0000256" key="3">
    <source>
        <dbReference type="ARBA" id="ARBA00023012"/>
    </source>
</evidence>
<dbReference type="RefSeq" id="WP_317641530.1">
    <property type="nucleotide sequence ID" value="NZ_JAPMIV010000049.1"/>
</dbReference>
<keyword evidence="8" id="KW-1185">Reference proteome</keyword>
<feature type="transmembrane region" description="Helical" evidence="5">
    <location>
        <begin position="80"/>
        <end position="97"/>
    </location>
</feature>
<keyword evidence="3" id="KW-0902">Two-component regulatory system</keyword>
<keyword evidence="1" id="KW-0808">Transferase</keyword>
<dbReference type="InterPro" id="IPR050482">
    <property type="entry name" value="Sensor_HK_TwoCompSys"/>
</dbReference>
<evidence type="ECO:0000256" key="1">
    <source>
        <dbReference type="ARBA" id="ARBA00022679"/>
    </source>
</evidence>
<feature type="domain" description="Signal transduction histidine kinase subgroup 3 dimerisation and phosphoacceptor" evidence="6">
    <location>
        <begin position="200"/>
        <end position="263"/>
    </location>
</feature>
<gene>
    <name evidence="7" type="ORF">ORD21_16400</name>
</gene>
<dbReference type="CDD" id="cd16917">
    <property type="entry name" value="HATPase_UhpB-NarQ-NarX-like"/>
    <property type="match status" value="1"/>
</dbReference>
<dbReference type="GO" id="GO:0016301">
    <property type="term" value="F:kinase activity"/>
    <property type="evidence" value="ECO:0007669"/>
    <property type="project" value="UniProtKB-KW"/>
</dbReference>
<keyword evidence="2 7" id="KW-0418">Kinase</keyword>
<feature type="coiled-coil region" evidence="4">
    <location>
        <begin position="178"/>
        <end position="205"/>
    </location>
</feature>
<dbReference type="EMBL" id="JAPMIV010000049">
    <property type="protein sequence ID" value="MDV6376177.1"/>
    <property type="molecule type" value="Genomic_DNA"/>
</dbReference>
<keyword evidence="5" id="KW-1133">Transmembrane helix</keyword>
<name>A0ABU4DW70_9DEIO</name>
<dbReference type="Proteomes" id="UP001276150">
    <property type="component" value="Unassembled WGS sequence"/>
</dbReference>
<dbReference type="InterPro" id="IPR011712">
    <property type="entry name" value="Sig_transdc_His_kin_sub3_dim/P"/>
</dbReference>
<evidence type="ECO:0000256" key="2">
    <source>
        <dbReference type="ARBA" id="ARBA00022777"/>
    </source>
</evidence>
<keyword evidence="5" id="KW-0472">Membrane</keyword>
<evidence type="ECO:0000256" key="4">
    <source>
        <dbReference type="SAM" id="Coils"/>
    </source>
</evidence>
<reference evidence="7 8" key="1">
    <citation type="submission" date="2022-11" db="EMBL/GenBank/DDBJ databases">
        <title>Deinococcus ZS9-10, Low Temperature and Draught-tolerating, UV-resistant Bacteria from Continental Antarctica.</title>
        <authorList>
            <person name="Cheng L."/>
        </authorList>
    </citation>
    <scope>NUCLEOTIDE SEQUENCE [LARGE SCALE GENOMIC DNA]</scope>
    <source>
        <strain evidence="7 8">ZS9-10</strain>
    </source>
</reference>
<evidence type="ECO:0000313" key="7">
    <source>
        <dbReference type="EMBL" id="MDV6376177.1"/>
    </source>
</evidence>
<feature type="transmembrane region" description="Helical" evidence="5">
    <location>
        <begin position="45"/>
        <end position="68"/>
    </location>
</feature>
<accession>A0ABU4DW70</accession>
<evidence type="ECO:0000259" key="6">
    <source>
        <dbReference type="Pfam" id="PF07730"/>
    </source>
</evidence>